<evidence type="ECO:0000313" key="3">
    <source>
        <dbReference type="Proteomes" id="UP000006755"/>
    </source>
</evidence>
<dbReference type="EMBL" id="AMRI01000018">
    <property type="protein sequence ID" value="EKE71052.1"/>
    <property type="molecule type" value="Genomic_DNA"/>
</dbReference>
<accession>K2J888</accession>
<dbReference type="Gene3D" id="3.30.750.24">
    <property type="entry name" value="STAS domain"/>
    <property type="match status" value="1"/>
</dbReference>
<feature type="domain" description="MlaB-like STAS" evidence="1">
    <location>
        <begin position="4"/>
        <end position="76"/>
    </location>
</feature>
<gene>
    <name evidence="2" type="ORF">B3C1_12884</name>
</gene>
<evidence type="ECO:0000313" key="2">
    <source>
        <dbReference type="EMBL" id="EKE71052.1"/>
    </source>
</evidence>
<keyword evidence="3" id="KW-1185">Reference proteome</keyword>
<dbReference type="InterPro" id="IPR058548">
    <property type="entry name" value="MlaB-like_STAS"/>
</dbReference>
<evidence type="ECO:0000259" key="1">
    <source>
        <dbReference type="Pfam" id="PF13466"/>
    </source>
</evidence>
<protein>
    <recommendedName>
        <fullName evidence="1">MlaB-like STAS domain-containing protein</fullName>
    </recommendedName>
</protein>
<comment type="caution">
    <text evidence="2">The sequence shown here is derived from an EMBL/GenBank/DDBJ whole genome shotgun (WGS) entry which is preliminary data.</text>
</comment>
<dbReference type="AlphaFoldDB" id="K2J888"/>
<dbReference type="SUPFAM" id="SSF52091">
    <property type="entry name" value="SpoIIaa-like"/>
    <property type="match status" value="1"/>
</dbReference>
<name>K2J888_9GAMM</name>
<sequence length="84" mass="9039">MTSLTLPERLTVAQVQPLWADWQALTEAVIDIDGAAVTQVDVAGLQLLLCLAQDRTLTWTACSQPLYQSLVLAGLDDAFSLPAI</sequence>
<organism evidence="2 3">
    <name type="scientific">Gallaecimonas xiamenensis 3-C-1</name>
    <dbReference type="NCBI Taxonomy" id="745411"/>
    <lineage>
        <taxon>Bacteria</taxon>
        <taxon>Pseudomonadati</taxon>
        <taxon>Pseudomonadota</taxon>
        <taxon>Gammaproteobacteria</taxon>
        <taxon>Enterobacterales</taxon>
        <taxon>Gallaecimonadaceae</taxon>
        <taxon>Gallaecimonas</taxon>
    </lineage>
</organism>
<dbReference type="OrthoDB" id="7068513at2"/>
<dbReference type="Proteomes" id="UP000006755">
    <property type="component" value="Unassembled WGS sequence"/>
</dbReference>
<dbReference type="STRING" id="745411.B3C1_12884"/>
<reference evidence="2 3" key="1">
    <citation type="journal article" date="2012" name="J. Bacteriol.">
        <title>Genome Sequence of Gallaecimonas xiamenensis Type Strain 3-C-1.</title>
        <authorList>
            <person name="Lai Q."/>
            <person name="Wang L."/>
            <person name="Wang W."/>
            <person name="Shao Z."/>
        </authorList>
    </citation>
    <scope>NUCLEOTIDE SEQUENCE [LARGE SCALE GENOMIC DNA]</scope>
    <source>
        <strain evidence="2 3">3-C-1</strain>
    </source>
</reference>
<dbReference type="InterPro" id="IPR036513">
    <property type="entry name" value="STAS_dom_sf"/>
</dbReference>
<proteinExistence type="predicted"/>
<dbReference type="Pfam" id="PF13466">
    <property type="entry name" value="STAS_2"/>
    <property type="match status" value="1"/>
</dbReference>
<dbReference type="RefSeq" id="WP_008485327.1">
    <property type="nucleotide sequence ID" value="NZ_AMRI01000018.1"/>
</dbReference>